<dbReference type="EMBL" id="AAGCHW010000111">
    <property type="protein sequence ID" value="EBM3648165.1"/>
    <property type="molecule type" value="Genomic_DNA"/>
</dbReference>
<proteinExistence type="predicted"/>
<dbReference type="InterPro" id="IPR008962">
    <property type="entry name" value="PapD-like_sf"/>
</dbReference>
<evidence type="ECO:0000313" key="1">
    <source>
        <dbReference type="EMBL" id="EBM3648165.1"/>
    </source>
</evidence>
<sequence length="206" mass="23147">MNITLTSVDQYSGTVRVFSDSDETQYIKTSVKRIINPGTPQQKEVSVSPDEEVGIVVSPQRFILPRQSSHLVRILPVNIPKKEGVYRVYISSLPDDDIAHTDNKEGNAQITINVIWGVLVYVTPEQSGVSLSYNATSGKLTNKGNTHVNISAYGFCQSENNCKWKVFNHSIYPEMSYVIADKDRKENHSLFVKYQLGQTHTILKVN</sequence>
<dbReference type="AlphaFoldDB" id="A0A5T5YJL9"/>
<protein>
    <submittedName>
        <fullName evidence="1">Uncharacterized protein</fullName>
    </submittedName>
</protein>
<gene>
    <name evidence="1" type="ORF">DXW22_23185</name>
</gene>
<dbReference type="InterPro" id="IPR013783">
    <property type="entry name" value="Ig-like_fold"/>
</dbReference>
<reference evidence="1" key="1">
    <citation type="submission" date="2018-08" db="EMBL/GenBank/DDBJ databases">
        <authorList>
            <consortium name="PulseNet: The National Subtyping Network for Foodborne Disease Surveillance"/>
            <person name="Tarr C.L."/>
            <person name="Trees E."/>
            <person name="Katz L.S."/>
            <person name="Carleton-Romer H.A."/>
            <person name="Stroika S."/>
            <person name="Kucerova Z."/>
            <person name="Roache K.F."/>
            <person name="Sabol A.L."/>
            <person name="Besser J."/>
            <person name="Gerner-Smidt P."/>
        </authorList>
    </citation>
    <scope>NUCLEOTIDE SEQUENCE</scope>
    <source>
        <strain evidence="1">PNUSAS048855</strain>
    </source>
</reference>
<accession>A0A5T5YJL9</accession>
<dbReference type="Gene3D" id="2.60.40.10">
    <property type="entry name" value="Immunoglobulins"/>
    <property type="match status" value="1"/>
</dbReference>
<dbReference type="Gene3D" id="2.60.40.3970">
    <property type="match status" value="1"/>
</dbReference>
<name>A0A5T5YJL9_SALER</name>
<dbReference type="SUPFAM" id="SSF49354">
    <property type="entry name" value="PapD-like"/>
    <property type="match status" value="1"/>
</dbReference>
<organism evidence="1">
    <name type="scientific">Salmonella enterica</name>
    <name type="common">Salmonella choleraesuis</name>
    <dbReference type="NCBI Taxonomy" id="28901"/>
    <lineage>
        <taxon>Bacteria</taxon>
        <taxon>Pseudomonadati</taxon>
        <taxon>Pseudomonadota</taxon>
        <taxon>Gammaproteobacteria</taxon>
        <taxon>Enterobacterales</taxon>
        <taxon>Enterobacteriaceae</taxon>
        <taxon>Salmonella</taxon>
    </lineage>
</organism>
<comment type="caution">
    <text evidence="1">The sequence shown here is derived from an EMBL/GenBank/DDBJ whole genome shotgun (WGS) entry which is preliminary data.</text>
</comment>